<evidence type="ECO:0000313" key="2">
    <source>
        <dbReference type="EMBL" id="SVB66957.1"/>
    </source>
</evidence>
<sequence>GFCGSEAHSYRPNDGPKGISGLSRHNFDGKRNLVNVFSEKYGIRHLGCGLDFGTT</sequence>
<accession>A0A382FXI5</accession>
<organism evidence="2">
    <name type="scientific">marine metagenome</name>
    <dbReference type="NCBI Taxonomy" id="408172"/>
    <lineage>
        <taxon>unclassified sequences</taxon>
        <taxon>metagenomes</taxon>
        <taxon>ecological metagenomes</taxon>
    </lineage>
</organism>
<dbReference type="AlphaFoldDB" id="A0A382FXI5"/>
<reference evidence="2" key="1">
    <citation type="submission" date="2018-05" db="EMBL/GenBank/DDBJ databases">
        <authorList>
            <person name="Lanie J.A."/>
            <person name="Ng W.-L."/>
            <person name="Kazmierczak K.M."/>
            <person name="Andrzejewski T.M."/>
            <person name="Davidsen T.M."/>
            <person name="Wayne K.J."/>
            <person name="Tettelin H."/>
            <person name="Glass J.I."/>
            <person name="Rusch D."/>
            <person name="Podicherti R."/>
            <person name="Tsui H.-C.T."/>
            <person name="Winkler M.E."/>
        </authorList>
    </citation>
    <scope>NUCLEOTIDE SEQUENCE</scope>
</reference>
<name>A0A382FXI5_9ZZZZ</name>
<gene>
    <name evidence="2" type="ORF">METZ01_LOCUS219811</name>
</gene>
<proteinExistence type="predicted"/>
<feature type="region of interest" description="Disordered" evidence="1">
    <location>
        <begin position="1"/>
        <end position="24"/>
    </location>
</feature>
<feature type="non-terminal residue" evidence="2">
    <location>
        <position position="1"/>
    </location>
</feature>
<evidence type="ECO:0000256" key="1">
    <source>
        <dbReference type="SAM" id="MobiDB-lite"/>
    </source>
</evidence>
<dbReference type="EMBL" id="UINC01052067">
    <property type="protein sequence ID" value="SVB66957.1"/>
    <property type="molecule type" value="Genomic_DNA"/>
</dbReference>
<protein>
    <submittedName>
        <fullName evidence="2">Uncharacterized protein</fullName>
    </submittedName>
</protein>